<evidence type="ECO:0000313" key="2">
    <source>
        <dbReference type="EMBL" id="ANU15200.1"/>
    </source>
</evidence>
<dbReference type="Proteomes" id="UP000092687">
    <property type="component" value="Chromosome"/>
</dbReference>
<accession>A0A1C7DU84</accession>
<reference evidence="2" key="1">
    <citation type="submission" date="2016-10" db="EMBL/GenBank/DDBJ databases">
        <authorList>
            <person name="de Groot N.N."/>
        </authorList>
    </citation>
    <scope>NUCLEOTIDE SEQUENCE</scope>
    <source>
        <strain evidence="2">DSM 24743</strain>
    </source>
</reference>
<feature type="domain" description="MEDS" evidence="1">
    <location>
        <begin position="16"/>
        <end position="169"/>
    </location>
</feature>
<proteinExistence type="predicted"/>
<keyword evidence="3" id="KW-1185">Reference proteome</keyword>
<organism evidence="2 3">
    <name type="scientific">Planococcus halocryophilus</name>
    <dbReference type="NCBI Taxonomy" id="1215089"/>
    <lineage>
        <taxon>Bacteria</taxon>
        <taxon>Bacillati</taxon>
        <taxon>Bacillota</taxon>
        <taxon>Bacilli</taxon>
        <taxon>Bacillales</taxon>
        <taxon>Caryophanaceae</taxon>
        <taxon>Planococcus</taxon>
    </lineage>
</organism>
<dbReference type="OrthoDB" id="2855396at2"/>
<dbReference type="KEGG" id="phc:BBI08_15670"/>
<dbReference type="EMBL" id="CP016537">
    <property type="protein sequence ID" value="ANU15200.1"/>
    <property type="molecule type" value="Genomic_DNA"/>
</dbReference>
<protein>
    <recommendedName>
        <fullName evidence="1">MEDS domain-containing protein</fullName>
    </recommendedName>
</protein>
<sequence length="188" mass="22032">MNKNMLQLFDARRDVHVLYAYDEIRKYIEHVIAYAKHGIEAGDHIILIENPRLSPAIHAELKSQLTKEQMEFVHFVKSFDFYFSSGSYHPPAIQAYFEKMLEPLLEEKATFRAWAHVEWASGEVPIHLIEDFEKNINVSVKNYQFPLICAYDNTLLQDDIRNMLLERHPYILAEDDIVISDLYVTTEA</sequence>
<dbReference type="InterPro" id="IPR025847">
    <property type="entry name" value="MEDS_domain"/>
</dbReference>
<evidence type="ECO:0000313" key="3">
    <source>
        <dbReference type="Proteomes" id="UP000092687"/>
    </source>
</evidence>
<name>A0A1C7DU84_9BACL</name>
<gene>
    <name evidence="2" type="ORF">BBI08_15670</name>
</gene>
<evidence type="ECO:0000259" key="1">
    <source>
        <dbReference type="Pfam" id="PF14417"/>
    </source>
</evidence>
<dbReference type="RefSeq" id="WP_065528482.1">
    <property type="nucleotide sequence ID" value="NZ_CP016537.2"/>
</dbReference>
<dbReference type="Pfam" id="PF14417">
    <property type="entry name" value="MEDS"/>
    <property type="match status" value="1"/>
</dbReference>
<dbReference type="AlphaFoldDB" id="A0A1C7DU84"/>